<sequence length="162" mass="17778">WVDVQKLPAIEGRSRQIQLALAKQYGLKQFPQPAGGCLLTDKVFGQKLLTMLAKWPSESGGNNVQLVKLSRHFWDGEVLIVLGRNQLENERLAALVKEDDFLLVPQNFPGPSALLRGHQITPAVIAKAKQLILQYTKKKPAVAQFTVVPANYSPVPGTSAQA</sequence>
<gene>
    <name evidence="2" type="ORF">COU97_01335</name>
</gene>
<dbReference type="AlphaFoldDB" id="A0A2M8L7C2"/>
<evidence type="ECO:0000259" key="1">
    <source>
        <dbReference type="Pfam" id="PF18297"/>
    </source>
</evidence>
<dbReference type="InterPro" id="IPR059101">
    <property type="entry name" value="NFACT-R_2"/>
</dbReference>
<comment type="caution">
    <text evidence="2">The sequence shown here is derived from an EMBL/GenBank/DDBJ whole genome shotgun (WGS) entry which is preliminary data.</text>
</comment>
<feature type="domain" description="NFACT protein RNA binding" evidence="1">
    <location>
        <begin position="76"/>
        <end position="141"/>
    </location>
</feature>
<evidence type="ECO:0000313" key="2">
    <source>
        <dbReference type="EMBL" id="PJE70122.1"/>
    </source>
</evidence>
<proteinExistence type="predicted"/>
<organism evidence="2 3">
    <name type="scientific">Candidatus Shapirobacteria bacterium CG10_big_fil_rev_8_21_14_0_10_48_15</name>
    <dbReference type="NCBI Taxonomy" id="1974484"/>
    <lineage>
        <taxon>Bacteria</taxon>
        <taxon>Candidatus Shapironibacteriota</taxon>
    </lineage>
</organism>
<evidence type="ECO:0000313" key="3">
    <source>
        <dbReference type="Proteomes" id="UP000231579"/>
    </source>
</evidence>
<feature type="non-terminal residue" evidence="2">
    <location>
        <position position="1"/>
    </location>
</feature>
<protein>
    <recommendedName>
        <fullName evidence="1">NFACT protein RNA binding domain-containing protein</fullName>
    </recommendedName>
</protein>
<dbReference type="EMBL" id="PFEM01000020">
    <property type="protein sequence ID" value="PJE70122.1"/>
    <property type="molecule type" value="Genomic_DNA"/>
</dbReference>
<name>A0A2M8L7C2_9BACT</name>
<dbReference type="Pfam" id="PF18297">
    <property type="entry name" value="NFACT-R_2"/>
    <property type="match status" value="1"/>
</dbReference>
<dbReference type="Proteomes" id="UP000231579">
    <property type="component" value="Unassembled WGS sequence"/>
</dbReference>
<reference evidence="3" key="1">
    <citation type="submission" date="2017-09" db="EMBL/GenBank/DDBJ databases">
        <title>Depth-based differentiation of microbial function through sediment-hosted aquifers and enrichment of novel symbionts in the deep terrestrial subsurface.</title>
        <authorList>
            <person name="Probst A.J."/>
            <person name="Ladd B."/>
            <person name="Jarett J.K."/>
            <person name="Geller-Mcgrath D.E."/>
            <person name="Sieber C.M.K."/>
            <person name="Emerson J.B."/>
            <person name="Anantharaman K."/>
            <person name="Thomas B.C."/>
            <person name="Malmstrom R."/>
            <person name="Stieglmeier M."/>
            <person name="Klingl A."/>
            <person name="Woyke T."/>
            <person name="Ryan C.M."/>
            <person name="Banfield J.F."/>
        </authorList>
    </citation>
    <scope>NUCLEOTIDE SEQUENCE [LARGE SCALE GENOMIC DNA]</scope>
</reference>
<accession>A0A2M8L7C2</accession>